<feature type="chain" id="PRO_5047493095" evidence="12">
    <location>
        <begin position="28"/>
        <end position="697"/>
    </location>
</feature>
<evidence type="ECO:0000256" key="11">
    <source>
        <dbReference type="RuleBase" id="RU003357"/>
    </source>
</evidence>
<evidence type="ECO:0000256" key="10">
    <source>
        <dbReference type="PROSITE-ProRule" id="PRU10144"/>
    </source>
</evidence>
<evidence type="ECO:0000313" key="16">
    <source>
        <dbReference type="Proteomes" id="UP001236258"/>
    </source>
</evidence>
<evidence type="ECO:0000256" key="8">
    <source>
        <dbReference type="ARBA" id="ARBA00023237"/>
    </source>
</evidence>
<organism evidence="15 16">
    <name type="scientific">Alkalimonas delamerensis</name>
    <dbReference type="NCBI Taxonomy" id="265981"/>
    <lineage>
        <taxon>Bacteria</taxon>
        <taxon>Pseudomonadati</taxon>
        <taxon>Pseudomonadota</taxon>
        <taxon>Gammaproteobacteria</taxon>
        <taxon>Alkalimonas</taxon>
    </lineage>
</organism>
<dbReference type="RefSeq" id="WP_305945203.1">
    <property type="nucleotide sequence ID" value="NZ_JAUZVY010000003.1"/>
</dbReference>
<dbReference type="Pfam" id="PF00593">
    <property type="entry name" value="TonB_dep_Rec_b-barrel"/>
    <property type="match status" value="1"/>
</dbReference>
<evidence type="ECO:0000256" key="2">
    <source>
        <dbReference type="ARBA" id="ARBA00022448"/>
    </source>
</evidence>
<evidence type="ECO:0000259" key="13">
    <source>
        <dbReference type="Pfam" id="PF00593"/>
    </source>
</evidence>
<evidence type="ECO:0000259" key="14">
    <source>
        <dbReference type="Pfam" id="PF07715"/>
    </source>
</evidence>
<dbReference type="InterPro" id="IPR036942">
    <property type="entry name" value="Beta-barrel_TonB_sf"/>
</dbReference>
<sequence length="697" mass="75984">MSLRNRFTLNQVAMALVVASMPLSSIAGELAVAGDGDDGAQHGLSPRIEVIRVRGDQLSHAHVETGTVHLINFEQIEAIQPLSTEDVLRRVPGVNIKGEEETSIVANLGLRGLSASEAKSLVLEDGVPVAPGLFIGNDRYFNPRIQRMDGIEILKGSASLRYGPSTIGGVVNYITKTPDDGVQLSGRLGSFNLREVGIEAGGKNNSGDAYAGVVASHAQSDGFMDKGYEMSDVMVKAGTAIGDNQRIGMKFSYHENEANISYRGLLLNDYLAGERYNPAPDDWYLTDRKAFDVNHQWTINDIATLKTLVYWSDVTRDYWRYGVDTAASNEAGRWVYTDDLTGNNRSWERFGVETRLSLAHTLGDRNADTEFGLRLMQEESNDTRVRATREQDRTGINDRHIVDSATSVAGYLQSRIELSDNLAVTPGIRVESYTQEREVLTNNNASAKTSNTELLPGVGATYELTSSVQLYGGVYRAFSPASNGVALDGLKDQNLDGERSTNYEVGIRGSQGSLAFEVAAFAMDFSNQVVTGNTDPNLSQSNAGKTEHKGMEFALAYDFGAGFSLDTNATWIPTSKFKTGDHQGNRLPYAPKLMANLGLNYSADQLKVALTAHHRGEQYGDPSNQAELPTDAAGGIWGGLLPAYTVLDLTAQYSVSSEFTLFGAVKNLTDKQYIAGLRQGIYVGPERSFELGFRYRF</sequence>
<dbReference type="InterPro" id="IPR012910">
    <property type="entry name" value="Plug_dom"/>
</dbReference>
<evidence type="ECO:0000256" key="3">
    <source>
        <dbReference type="ARBA" id="ARBA00022452"/>
    </source>
</evidence>
<dbReference type="Pfam" id="PF07715">
    <property type="entry name" value="Plug"/>
    <property type="match status" value="1"/>
</dbReference>
<dbReference type="PROSITE" id="PS52016">
    <property type="entry name" value="TONB_DEPENDENT_REC_3"/>
    <property type="match status" value="1"/>
</dbReference>
<comment type="subcellular location">
    <subcellularLocation>
        <location evidence="1 9">Cell outer membrane</location>
        <topology evidence="1 9">Multi-pass membrane protein</topology>
    </subcellularLocation>
</comment>
<reference evidence="15 16" key="1">
    <citation type="submission" date="2023-08" db="EMBL/GenBank/DDBJ databases">
        <authorList>
            <person name="Joshi A."/>
            <person name="Thite S."/>
        </authorList>
    </citation>
    <scope>NUCLEOTIDE SEQUENCE [LARGE SCALE GENOMIC DNA]</scope>
    <source>
        <strain evidence="15 16">1E1</strain>
    </source>
</reference>
<evidence type="ECO:0000256" key="9">
    <source>
        <dbReference type="PROSITE-ProRule" id="PRU01360"/>
    </source>
</evidence>
<feature type="short sequence motif" description="TonB C-terminal box" evidence="10">
    <location>
        <begin position="680"/>
        <end position="697"/>
    </location>
</feature>
<dbReference type="Gene3D" id="2.40.170.20">
    <property type="entry name" value="TonB-dependent receptor, beta-barrel domain"/>
    <property type="match status" value="1"/>
</dbReference>
<dbReference type="PANTHER" id="PTHR30442">
    <property type="entry name" value="IRON III DICITRATE TRANSPORT PROTEIN FECA"/>
    <property type="match status" value="1"/>
</dbReference>
<dbReference type="InterPro" id="IPR010917">
    <property type="entry name" value="TonB_rcpt_CS"/>
</dbReference>
<dbReference type="Proteomes" id="UP001236258">
    <property type="component" value="Unassembled WGS sequence"/>
</dbReference>
<keyword evidence="15" id="KW-0675">Receptor</keyword>
<protein>
    <submittedName>
        <fullName evidence="15">TonB-dependent receptor</fullName>
    </submittedName>
</protein>
<dbReference type="PANTHER" id="PTHR30442:SF0">
    <property type="entry name" value="FE(3+) DICITRATE TRANSPORT PROTEIN FECA"/>
    <property type="match status" value="1"/>
</dbReference>
<keyword evidence="5 12" id="KW-0732">Signal</keyword>
<feature type="domain" description="TonB-dependent receptor plug" evidence="14">
    <location>
        <begin position="66"/>
        <end position="170"/>
    </location>
</feature>
<dbReference type="EMBL" id="JAUZVY010000003">
    <property type="protein sequence ID" value="MDP4529095.1"/>
    <property type="molecule type" value="Genomic_DNA"/>
</dbReference>
<evidence type="ECO:0000256" key="12">
    <source>
        <dbReference type="SAM" id="SignalP"/>
    </source>
</evidence>
<evidence type="ECO:0000256" key="7">
    <source>
        <dbReference type="ARBA" id="ARBA00023136"/>
    </source>
</evidence>
<keyword evidence="2 9" id="KW-0813">Transport</keyword>
<name>A0ABT9GQ46_9GAMM</name>
<dbReference type="InterPro" id="IPR039426">
    <property type="entry name" value="TonB-dep_rcpt-like"/>
</dbReference>
<keyword evidence="7 9" id="KW-0472">Membrane</keyword>
<dbReference type="InterPro" id="IPR037066">
    <property type="entry name" value="Plug_dom_sf"/>
</dbReference>
<evidence type="ECO:0000313" key="15">
    <source>
        <dbReference type="EMBL" id="MDP4529095.1"/>
    </source>
</evidence>
<keyword evidence="6 11" id="KW-0798">TonB box</keyword>
<dbReference type="CDD" id="cd01347">
    <property type="entry name" value="ligand_gated_channel"/>
    <property type="match status" value="1"/>
</dbReference>
<keyword evidence="3 9" id="KW-1134">Transmembrane beta strand</keyword>
<comment type="similarity">
    <text evidence="9 11">Belongs to the TonB-dependent receptor family.</text>
</comment>
<evidence type="ECO:0000256" key="1">
    <source>
        <dbReference type="ARBA" id="ARBA00004571"/>
    </source>
</evidence>
<keyword evidence="4 9" id="KW-0812">Transmembrane</keyword>
<keyword evidence="8 9" id="KW-0998">Cell outer membrane</keyword>
<dbReference type="InterPro" id="IPR000531">
    <property type="entry name" value="Beta-barrel_TonB"/>
</dbReference>
<dbReference type="PROSITE" id="PS01156">
    <property type="entry name" value="TONB_DEPENDENT_REC_2"/>
    <property type="match status" value="1"/>
</dbReference>
<dbReference type="SUPFAM" id="SSF56935">
    <property type="entry name" value="Porins"/>
    <property type="match status" value="1"/>
</dbReference>
<accession>A0ABT9GQ46</accession>
<proteinExistence type="inferred from homology"/>
<gene>
    <name evidence="15" type="ORF">Q3O59_08635</name>
</gene>
<evidence type="ECO:0000256" key="5">
    <source>
        <dbReference type="ARBA" id="ARBA00022729"/>
    </source>
</evidence>
<evidence type="ECO:0000256" key="4">
    <source>
        <dbReference type="ARBA" id="ARBA00022692"/>
    </source>
</evidence>
<comment type="caution">
    <text evidence="15">The sequence shown here is derived from an EMBL/GenBank/DDBJ whole genome shotgun (WGS) entry which is preliminary data.</text>
</comment>
<feature type="signal peptide" evidence="12">
    <location>
        <begin position="1"/>
        <end position="27"/>
    </location>
</feature>
<dbReference type="Gene3D" id="2.170.130.10">
    <property type="entry name" value="TonB-dependent receptor, plug domain"/>
    <property type="match status" value="1"/>
</dbReference>
<keyword evidence="16" id="KW-1185">Reference proteome</keyword>
<feature type="domain" description="TonB-dependent receptor-like beta-barrel" evidence="13">
    <location>
        <begin position="240"/>
        <end position="668"/>
    </location>
</feature>
<evidence type="ECO:0000256" key="6">
    <source>
        <dbReference type="ARBA" id="ARBA00023077"/>
    </source>
</evidence>